<gene>
    <name evidence="2" type="ORF">LEMA_P094490.1</name>
</gene>
<protein>
    <submittedName>
        <fullName evidence="2">Uncharacterized protein</fullName>
    </submittedName>
</protein>
<feature type="region of interest" description="Disordered" evidence="1">
    <location>
        <begin position="332"/>
        <end position="416"/>
    </location>
</feature>
<evidence type="ECO:0000313" key="3">
    <source>
        <dbReference type="Proteomes" id="UP000002668"/>
    </source>
</evidence>
<feature type="compositionally biased region" description="Low complexity" evidence="1">
    <location>
        <begin position="82"/>
        <end position="91"/>
    </location>
</feature>
<accession>E5A327</accession>
<dbReference type="Pfam" id="PF08208">
    <property type="entry name" value="RNA_polI_A34"/>
    <property type="match status" value="1"/>
</dbReference>
<dbReference type="GO" id="GO:0006360">
    <property type="term" value="P:transcription by RNA polymerase I"/>
    <property type="evidence" value="ECO:0007669"/>
    <property type="project" value="InterPro"/>
</dbReference>
<dbReference type="OMA" id="LKMRFLP"/>
<dbReference type="InParanoid" id="E5A327"/>
<dbReference type="PANTHER" id="PTHR28155:SF1">
    <property type="entry name" value="DNA-DIRECTED RNA POLYMERASE I SUBUNIT RPA34.5-DOMAIN-CONTAINING PROTEIN"/>
    <property type="match status" value="1"/>
</dbReference>
<dbReference type="GeneID" id="13286253"/>
<feature type="compositionally biased region" description="Polar residues" evidence="1">
    <location>
        <begin position="45"/>
        <end position="57"/>
    </location>
</feature>
<dbReference type="Proteomes" id="UP000002668">
    <property type="component" value="Genome"/>
</dbReference>
<evidence type="ECO:0000256" key="1">
    <source>
        <dbReference type="SAM" id="MobiDB-lite"/>
    </source>
</evidence>
<dbReference type="HOGENOM" id="CLU_631636_0_0_1"/>
<dbReference type="PANTHER" id="PTHR28155">
    <property type="entry name" value="ACR243WP"/>
    <property type="match status" value="1"/>
</dbReference>
<dbReference type="InterPro" id="IPR053263">
    <property type="entry name" value="Euk_RPA34_RNAP_subunit"/>
</dbReference>
<dbReference type="VEuPathDB" id="FungiDB:LEMA_P094490.1"/>
<dbReference type="InterPro" id="IPR013240">
    <property type="entry name" value="DNA-dir_RNA_pol1_su_RPA34"/>
</dbReference>
<feature type="region of interest" description="Disordered" evidence="1">
    <location>
        <begin position="1"/>
        <end position="164"/>
    </location>
</feature>
<evidence type="ECO:0000313" key="2">
    <source>
        <dbReference type="EMBL" id="CBX98040.1"/>
    </source>
</evidence>
<dbReference type="RefSeq" id="XP_003841519.1">
    <property type="nucleotide sequence ID" value="XM_003841471.1"/>
</dbReference>
<organism evidence="3">
    <name type="scientific">Leptosphaeria maculans (strain JN3 / isolate v23.1.3 / race Av1-4-5-6-7-8)</name>
    <name type="common">Blackleg fungus</name>
    <name type="synonym">Phoma lingam</name>
    <dbReference type="NCBI Taxonomy" id="985895"/>
    <lineage>
        <taxon>Eukaryota</taxon>
        <taxon>Fungi</taxon>
        <taxon>Dikarya</taxon>
        <taxon>Ascomycota</taxon>
        <taxon>Pezizomycotina</taxon>
        <taxon>Dothideomycetes</taxon>
        <taxon>Pleosporomycetidae</taxon>
        <taxon>Pleosporales</taxon>
        <taxon>Pleosporineae</taxon>
        <taxon>Leptosphaeriaceae</taxon>
        <taxon>Plenodomus</taxon>
        <taxon>Plenodomus lingam/Leptosphaeria maculans species complex</taxon>
    </lineage>
</organism>
<dbReference type="EMBL" id="FP929133">
    <property type="protein sequence ID" value="CBX98040.1"/>
    <property type="molecule type" value="Genomic_DNA"/>
</dbReference>
<dbReference type="AlphaFoldDB" id="E5A327"/>
<feature type="compositionally biased region" description="Polar residues" evidence="1">
    <location>
        <begin position="142"/>
        <end position="164"/>
    </location>
</feature>
<keyword evidence="3" id="KW-1185">Reference proteome</keyword>
<dbReference type="STRING" id="985895.E5A327"/>
<dbReference type="Gene3D" id="6.20.250.70">
    <property type="match status" value="1"/>
</dbReference>
<proteinExistence type="predicted"/>
<dbReference type="eggNOG" id="ENOG502SA24">
    <property type="taxonomic scope" value="Eukaryota"/>
</dbReference>
<dbReference type="OrthoDB" id="76224at2759"/>
<feature type="compositionally biased region" description="Basic and acidic residues" evidence="1">
    <location>
        <begin position="389"/>
        <end position="416"/>
    </location>
</feature>
<name>E5A327_LEPMJ</name>
<reference evidence="3" key="1">
    <citation type="journal article" date="2011" name="Nat. Commun.">
        <title>Effector diversification within compartments of the Leptosphaeria maculans genome affected by Repeat-Induced Point mutations.</title>
        <authorList>
            <person name="Rouxel T."/>
            <person name="Grandaubert J."/>
            <person name="Hane J.K."/>
            <person name="Hoede C."/>
            <person name="van de Wouw A.P."/>
            <person name="Couloux A."/>
            <person name="Dominguez V."/>
            <person name="Anthouard V."/>
            <person name="Bally P."/>
            <person name="Bourras S."/>
            <person name="Cozijnsen A.J."/>
            <person name="Ciuffetti L.M."/>
            <person name="Degrave A."/>
            <person name="Dilmaghani A."/>
            <person name="Duret L."/>
            <person name="Fudal I."/>
            <person name="Goodwin S.B."/>
            <person name="Gout L."/>
            <person name="Glaser N."/>
            <person name="Linglin J."/>
            <person name="Kema G.H.J."/>
            <person name="Lapalu N."/>
            <person name="Lawrence C.B."/>
            <person name="May K."/>
            <person name="Meyer M."/>
            <person name="Ollivier B."/>
            <person name="Poulain J."/>
            <person name="Schoch C.L."/>
            <person name="Simon A."/>
            <person name="Spatafora J.W."/>
            <person name="Stachowiak A."/>
            <person name="Turgeon B.G."/>
            <person name="Tyler B.M."/>
            <person name="Vincent D."/>
            <person name="Weissenbach J."/>
            <person name="Amselem J."/>
            <person name="Quesneville H."/>
            <person name="Oliver R.P."/>
            <person name="Wincker P."/>
            <person name="Balesdent M.-H."/>
            <person name="Howlett B.J."/>
        </authorList>
    </citation>
    <scope>NUCLEOTIDE SEQUENCE [LARGE SCALE GENOMIC DNA]</scope>
    <source>
        <strain evidence="3">JN3 / isolate v23.1.3 / race Av1-4-5-6-7-8</strain>
    </source>
</reference>
<sequence length="416" mass="44884">MKAIKRTPVPLPASNLTANQKKAPPRPQLSQEVLNSDDDSSNGNESTPQAKTSTKPKTTIAIHAPNGAVKRPANQPKEKSAVKAVSKSRSAPNQPVQESGEESSGSDASDDSHLPTKNGQERNISSDSSSDSSDDGSEEGTAAQTSRTGTQEKVVRTSQAQSHTVEFRQAEPYVPPRGFGPIPLNDRITSKAASIFDDLDGKQVWHIKAPAGISFKELHTLSLEEAFGGQTILNHKGTDYGFLQTEKSEHTPREVLVPEKSSLKAVPARISQTLHLQAIVRLPELSDKQADTNTGSEAAASITRSTIRTPRAQVNGLKMRFLPVGFHGDAAGTIGDSDNEMETPTETAGLGMPNGLNLPSRRKEKRKHADVNGSETIEAPAKKSKKHRSIEDVKRKEERRAKKEKKRARDAAGAEL</sequence>